<proteinExistence type="predicted"/>
<dbReference type="AlphaFoldDB" id="A0AAD0VT76"/>
<gene>
    <name evidence="1" type="ORF">DVB73_07420</name>
</gene>
<accession>A0AAD0VT76</accession>
<evidence type="ECO:0000313" key="2">
    <source>
        <dbReference type="Proteomes" id="UP000256503"/>
    </source>
</evidence>
<reference evidence="1 2" key="1">
    <citation type="submission" date="2018-07" db="EMBL/GenBank/DDBJ databases">
        <title>Complete genome sequence of a Pseudomonas plecoglossicida strain pathogenic to the marine fish, Larimichthys crocea.</title>
        <authorList>
            <person name="Tao Z."/>
        </authorList>
    </citation>
    <scope>NUCLEOTIDE SEQUENCE [LARGE SCALE GENOMIC DNA]</scope>
    <source>
        <strain evidence="1 2">XSDHY-P</strain>
    </source>
</reference>
<dbReference type="RefSeq" id="WP_016394589.1">
    <property type="nucleotide sequence ID" value="NZ_CP031146.1"/>
</dbReference>
<evidence type="ECO:0000313" key="1">
    <source>
        <dbReference type="EMBL" id="AXM95636.1"/>
    </source>
</evidence>
<sequence>MNITDHMELVKQQLEKLPCRPTIKFFSGQLQVEDLKDMKMDGVRPHILLSCVGGKFPERKDRIRLEADVLFGAWVIAKVDKDSIGMSSIAANTACEIARSIENFSGDINKNTKIPALDSINESFNGQKDRANYSAWSVIWGQRIVLD</sequence>
<name>A0AAD0VT76_PSEDL</name>
<organism evidence="1 2">
    <name type="scientific">Pseudomonas plecoglossicida</name>
    <dbReference type="NCBI Taxonomy" id="70775"/>
    <lineage>
        <taxon>Bacteria</taxon>
        <taxon>Pseudomonadati</taxon>
        <taxon>Pseudomonadota</taxon>
        <taxon>Gammaproteobacteria</taxon>
        <taxon>Pseudomonadales</taxon>
        <taxon>Pseudomonadaceae</taxon>
        <taxon>Pseudomonas</taxon>
    </lineage>
</organism>
<dbReference type="Proteomes" id="UP000256503">
    <property type="component" value="Chromosome"/>
</dbReference>
<dbReference type="GeneID" id="49613244"/>
<dbReference type="EMBL" id="CP031146">
    <property type="protein sequence ID" value="AXM95636.1"/>
    <property type="molecule type" value="Genomic_DNA"/>
</dbReference>
<protein>
    <submittedName>
        <fullName evidence="1">Uncharacterized protein</fullName>
    </submittedName>
</protein>